<dbReference type="GO" id="GO:0000723">
    <property type="term" value="P:telomere maintenance"/>
    <property type="evidence" value="ECO:0007669"/>
    <property type="project" value="InterPro"/>
</dbReference>
<keyword evidence="6" id="KW-0347">Helicase</keyword>
<gene>
    <name evidence="9" type="ORF">H5410_028011</name>
</gene>
<keyword evidence="5 7" id="KW-0961">Cell wall biogenesis/degradation</keyword>
<sequence>MRSALLINSCYAHCQTEVQETWYRADSPKLANKTIAKALGDWFYDKNPFQKIDCPYPCDNLVFYPNAHTFDIDRSQNGWHCGIQKVDPLGSSTTRQKYCENEQLPSITNMATIDGFLDIEAEAMQKGKRAFFIDGPGGTGKSFLYRALLATVRYRGFIALATASSGVAASLLPGGRPAHSFFSSWY</sequence>
<dbReference type="Pfam" id="PF05970">
    <property type="entry name" value="PIF1"/>
    <property type="match status" value="1"/>
</dbReference>
<keyword evidence="4 7" id="KW-0134">Cell wall</keyword>
<evidence type="ECO:0000256" key="1">
    <source>
        <dbReference type="ARBA" id="ARBA00003534"/>
    </source>
</evidence>
<proteinExistence type="inferred from homology"/>
<dbReference type="PANTHER" id="PTHR10492">
    <property type="match status" value="1"/>
</dbReference>
<dbReference type="Pfam" id="PF03283">
    <property type="entry name" value="PAE"/>
    <property type="match status" value="1"/>
</dbReference>
<keyword evidence="10" id="KW-1185">Reference proteome</keyword>
<dbReference type="PANTHER" id="PTHR10492:SF57">
    <property type="entry name" value="ATP-DEPENDENT DNA HELICASE"/>
    <property type="match status" value="1"/>
</dbReference>
<reference evidence="9 10" key="1">
    <citation type="submission" date="2020-09" db="EMBL/GenBank/DDBJ databases">
        <title>De no assembly of potato wild relative species, Solanum commersonii.</title>
        <authorList>
            <person name="Cho K."/>
        </authorList>
    </citation>
    <scope>NUCLEOTIDE SEQUENCE [LARGE SCALE GENOMIC DNA]</scope>
    <source>
        <strain evidence="9">LZ3.2</strain>
        <tissue evidence="9">Leaf</tissue>
    </source>
</reference>
<dbReference type="Proteomes" id="UP000824120">
    <property type="component" value="Chromosome 5"/>
</dbReference>
<dbReference type="SUPFAM" id="SSF52540">
    <property type="entry name" value="P-loop containing nucleoside triphosphate hydrolases"/>
    <property type="match status" value="1"/>
</dbReference>
<protein>
    <recommendedName>
        <fullName evidence="6 7">Multifunctional fusion protein</fullName>
    </recommendedName>
    <domain>
        <recommendedName>
            <fullName evidence="6">ATP-dependent DNA helicase</fullName>
            <ecNumber evidence="6">5.6.2.3</ecNumber>
        </recommendedName>
    </domain>
    <domain>
        <recommendedName>
            <fullName evidence="7">Pectin acetylesterase</fullName>
            <ecNumber evidence="7">3.1.1.-</ecNumber>
        </recommendedName>
    </domain>
</protein>
<evidence type="ECO:0000256" key="2">
    <source>
        <dbReference type="ARBA" id="ARBA00004191"/>
    </source>
</evidence>
<dbReference type="GO" id="GO:0005524">
    <property type="term" value="F:ATP binding"/>
    <property type="evidence" value="ECO:0007669"/>
    <property type="project" value="UniProtKB-KW"/>
</dbReference>
<dbReference type="GO" id="GO:0006310">
    <property type="term" value="P:DNA recombination"/>
    <property type="evidence" value="ECO:0007669"/>
    <property type="project" value="UniProtKB-KW"/>
</dbReference>
<comment type="cofactor">
    <cofactor evidence="6">
        <name>Mg(2+)</name>
        <dbReference type="ChEBI" id="CHEBI:18420"/>
    </cofactor>
</comment>
<evidence type="ECO:0000313" key="9">
    <source>
        <dbReference type="EMBL" id="KAG5606519.1"/>
    </source>
</evidence>
<name>A0A9J5Z3R4_SOLCO</name>
<keyword evidence="6" id="KW-0547">Nucleotide-binding</keyword>
<dbReference type="EC" id="5.6.2.3" evidence="6"/>
<keyword evidence="6" id="KW-0233">DNA recombination</keyword>
<dbReference type="GO" id="GO:0071555">
    <property type="term" value="P:cell wall organization"/>
    <property type="evidence" value="ECO:0007669"/>
    <property type="project" value="UniProtKB-KW"/>
</dbReference>
<dbReference type="AlphaFoldDB" id="A0A9J5Z3R4"/>
<evidence type="ECO:0000256" key="7">
    <source>
        <dbReference type="RuleBase" id="RU363114"/>
    </source>
</evidence>
<accession>A0A9J5Z3R4</accession>
<dbReference type="InterPro" id="IPR027417">
    <property type="entry name" value="P-loop_NTPase"/>
</dbReference>
<comment type="similarity">
    <text evidence="3 7">Belongs to the pectinacetylesterase family.</text>
</comment>
<keyword evidence="6" id="KW-0234">DNA repair</keyword>
<dbReference type="GO" id="GO:0006281">
    <property type="term" value="P:DNA repair"/>
    <property type="evidence" value="ECO:0007669"/>
    <property type="project" value="UniProtKB-KW"/>
</dbReference>
<evidence type="ECO:0000256" key="4">
    <source>
        <dbReference type="ARBA" id="ARBA00022512"/>
    </source>
</evidence>
<feature type="domain" description="DNA helicase Pif1-like DEAD-box helicase" evidence="8">
    <location>
        <begin position="121"/>
        <end position="183"/>
    </location>
</feature>
<keyword evidence="6" id="KW-0067">ATP-binding</keyword>
<dbReference type="OrthoDB" id="2015280at2759"/>
<dbReference type="EC" id="3.1.1.-" evidence="7"/>
<evidence type="ECO:0000256" key="3">
    <source>
        <dbReference type="ARBA" id="ARBA00005784"/>
    </source>
</evidence>
<evidence type="ECO:0000256" key="5">
    <source>
        <dbReference type="ARBA" id="ARBA00023316"/>
    </source>
</evidence>
<evidence type="ECO:0000313" key="10">
    <source>
        <dbReference type="Proteomes" id="UP000824120"/>
    </source>
</evidence>
<dbReference type="InterPro" id="IPR010285">
    <property type="entry name" value="DNA_helicase_pif1-like_DEAD"/>
</dbReference>
<evidence type="ECO:0000256" key="6">
    <source>
        <dbReference type="RuleBase" id="RU363044"/>
    </source>
</evidence>
<keyword evidence="6" id="KW-0227">DNA damage</keyword>
<comment type="function">
    <text evidence="1 7">Hydrolyzes acetyl esters in homogalacturonan regions of pectin. In type I primary cell wall, galacturonic acid residues of pectin can be acetylated at the O-2 and O-3 positions. Decreasing the degree of acetylation of pectin gels in vitro alters their physical properties.</text>
</comment>
<dbReference type="GO" id="GO:0043139">
    <property type="term" value="F:5'-3' DNA helicase activity"/>
    <property type="evidence" value="ECO:0007669"/>
    <property type="project" value="UniProtKB-EC"/>
</dbReference>
<organism evidence="9 10">
    <name type="scientific">Solanum commersonii</name>
    <name type="common">Commerson's wild potato</name>
    <name type="synonym">Commerson's nightshade</name>
    <dbReference type="NCBI Taxonomy" id="4109"/>
    <lineage>
        <taxon>Eukaryota</taxon>
        <taxon>Viridiplantae</taxon>
        <taxon>Streptophyta</taxon>
        <taxon>Embryophyta</taxon>
        <taxon>Tracheophyta</taxon>
        <taxon>Spermatophyta</taxon>
        <taxon>Magnoliopsida</taxon>
        <taxon>eudicotyledons</taxon>
        <taxon>Gunneridae</taxon>
        <taxon>Pentapetalae</taxon>
        <taxon>asterids</taxon>
        <taxon>lamiids</taxon>
        <taxon>Solanales</taxon>
        <taxon>Solanaceae</taxon>
        <taxon>Solanoideae</taxon>
        <taxon>Solaneae</taxon>
        <taxon>Solanum</taxon>
    </lineage>
</organism>
<comment type="similarity">
    <text evidence="6">Belongs to the helicase family.</text>
</comment>
<keyword evidence="6" id="KW-0378">Hydrolase</keyword>
<dbReference type="InterPro" id="IPR004963">
    <property type="entry name" value="PAE/NOTUM"/>
</dbReference>
<comment type="catalytic activity">
    <reaction evidence="6">
        <text>ATP + H2O = ADP + phosphate + H(+)</text>
        <dbReference type="Rhea" id="RHEA:13065"/>
        <dbReference type="ChEBI" id="CHEBI:15377"/>
        <dbReference type="ChEBI" id="CHEBI:15378"/>
        <dbReference type="ChEBI" id="CHEBI:30616"/>
        <dbReference type="ChEBI" id="CHEBI:43474"/>
        <dbReference type="ChEBI" id="CHEBI:456216"/>
        <dbReference type="EC" id="5.6.2.3"/>
    </reaction>
</comment>
<dbReference type="GO" id="GO:0016787">
    <property type="term" value="F:hydrolase activity"/>
    <property type="evidence" value="ECO:0007669"/>
    <property type="project" value="UniProtKB-KW"/>
</dbReference>
<comment type="subcellular location">
    <subcellularLocation>
        <location evidence="2 7">Secreted</location>
        <location evidence="2 7">Cell wall</location>
    </subcellularLocation>
</comment>
<dbReference type="Gene3D" id="3.40.50.300">
    <property type="entry name" value="P-loop containing nucleotide triphosphate hydrolases"/>
    <property type="match status" value="1"/>
</dbReference>
<evidence type="ECO:0000259" key="8">
    <source>
        <dbReference type="Pfam" id="PF05970"/>
    </source>
</evidence>
<dbReference type="EMBL" id="JACXVP010000005">
    <property type="protein sequence ID" value="KAG5606519.1"/>
    <property type="molecule type" value="Genomic_DNA"/>
</dbReference>
<keyword evidence="7" id="KW-0964">Secreted</keyword>
<comment type="caution">
    <text evidence="9">The sequence shown here is derived from an EMBL/GenBank/DDBJ whole genome shotgun (WGS) entry which is preliminary data.</text>
</comment>